<protein>
    <submittedName>
        <fullName evidence="2">Aminoglycoside phosphotransferase family protein</fullName>
    </submittedName>
</protein>
<sequence length="291" mass="31546">MLEIDESLVRSLLSEQHPDLAVLELRLVDGGWDNQQWRLGDELAVRMPRTPRAPDLLRTEQRWLPVLAPRLPLPIPTPVRIGEPSDRFPRPWTVATWVEGEPADLAPISDHGDAEVLAGFLTALHQEAPADAPISGDRGVTLRSFGEGFERGLRYAPEGTVEDLRTIWADALEAPDWDGPPVWLHADLHPANVVTANGSLAGVIDFGDLCSGDPATDLMAAWLLLPEGAAARFFAAYPSDEATVRRARGWAVYRAIGLISIGVAGDRGLPGGKPTWRPAGEAALARLLSTH</sequence>
<dbReference type="EMBL" id="CP043661">
    <property type="protein sequence ID" value="QNE22817.1"/>
    <property type="molecule type" value="Genomic_DNA"/>
</dbReference>
<dbReference type="Gene3D" id="3.30.200.20">
    <property type="entry name" value="Phosphorylase Kinase, domain 1"/>
    <property type="match status" value="1"/>
</dbReference>
<dbReference type="PANTHER" id="PTHR21310">
    <property type="entry name" value="AMINOGLYCOSIDE PHOSPHOTRANSFERASE-RELATED-RELATED"/>
    <property type="match status" value="1"/>
</dbReference>
<evidence type="ECO:0000313" key="2">
    <source>
        <dbReference type="EMBL" id="QNE22817.1"/>
    </source>
</evidence>
<keyword evidence="3" id="KW-1185">Reference proteome</keyword>
<accession>A0A7G6X9A2</accession>
<keyword evidence="2" id="KW-0808">Transferase</keyword>
<reference evidence="3" key="1">
    <citation type="submission" date="2019-09" db="EMBL/GenBank/DDBJ databases">
        <title>Antimicrobial potential of Antarctic Bacteria.</title>
        <authorList>
            <person name="Benaud N."/>
            <person name="Edwards R.J."/>
            <person name="Ferrari B.C."/>
        </authorList>
    </citation>
    <scope>NUCLEOTIDE SEQUENCE [LARGE SCALE GENOMIC DNA]</scope>
    <source>
        <strain evidence="3">SPB151</strain>
    </source>
</reference>
<dbReference type="Gene3D" id="3.90.1200.10">
    <property type="match status" value="1"/>
</dbReference>
<dbReference type="PANTHER" id="PTHR21310:SF42">
    <property type="entry name" value="BIFUNCTIONAL AAC_APH"/>
    <property type="match status" value="1"/>
</dbReference>
<dbReference type="AlphaFoldDB" id="A0A7G6X9A2"/>
<organism evidence="2 3">
    <name type="scientific">Kribbella qitaiheensis</name>
    <dbReference type="NCBI Taxonomy" id="1544730"/>
    <lineage>
        <taxon>Bacteria</taxon>
        <taxon>Bacillati</taxon>
        <taxon>Actinomycetota</taxon>
        <taxon>Actinomycetes</taxon>
        <taxon>Propionibacteriales</taxon>
        <taxon>Kribbellaceae</taxon>
        <taxon>Kribbella</taxon>
    </lineage>
</organism>
<proteinExistence type="predicted"/>
<dbReference type="InterPro" id="IPR002575">
    <property type="entry name" value="Aminoglycoside_PTrfase"/>
</dbReference>
<reference evidence="2 3" key="2">
    <citation type="journal article" date="2020" name="Microbiol. Resour. Announc.">
        <title>Antarctic desert soil bacteria exhibit high novel natural product potential, evaluated through long-read genome sequencing and comparative genomics.</title>
        <authorList>
            <person name="Benaud N."/>
            <person name="Edwards R.J."/>
            <person name="Amos T.G."/>
            <person name="D'Agostino P.M."/>
            <person name="Gutierrez-Chavez C."/>
            <person name="Montgomery K."/>
            <person name="Nicetic I."/>
            <person name="Ferrari B.C."/>
        </authorList>
    </citation>
    <scope>NUCLEOTIDE SEQUENCE [LARGE SCALE GENOMIC DNA]</scope>
    <source>
        <strain evidence="2 3">SPB151</strain>
    </source>
</reference>
<dbReference type="InterPro" id="IPR051678">
    <property type="entry name" value="AGP_Transferase"/>
</dbReference>
<evidence type="ECO:0000259" key="1">
    <source>
        <dbReference type="Pfam" id="PF01636"/>
    </source>
</evidence>
<gene>
    <name evidence="2" type="ORF">F1D05_07810</name>
</gene>
<dbReference type="GO" id="GO:0016740">
    <property type="term" value="F:transferase activity"/>
    <property type="evidence" value="ECO:0007669"/>
    <property type="project" value="UniProtKB-KW"/>
</dbReference>
<dbReference type="KEGG" id="kqi:F1D05_07810"/>
<dbReference type="CDD" id="cd05155">
    <property type="entry name" value="APH_ChoK_like_1"/>
    <property type="match status" value="1"/>
</dbReference>
<dbReference type="Proteomes" id="UP000515563">
    <property type="component" value="Chromosome"/>
</dbReference>
<dbReference type="Pfam" id="PF01636">
    <property type="entry name" value="APH"/>
    <property type="match status" value="1"/>
</dbReference>
<feature type="domain" description="Aminoglycoside phosphotransferase" evidence="1">
    <location>
        <begin position="25"/>
        <end position="250"/>
    </location>
</feature>
<dbReference type="SUPFAM" id="SSF56112">
    <property type="entry name" value="Protein kinase-like (PK-like)"/>
    <property type="match status" value="1"/>
</dbReference>
<name>A0A7G6X9A2_9ACTN</name>
<evidence type="ECO:0000313" key="3">
    <source>
        <dbReference type="Proteomes" id="UP000515563"/>
    </source>
</evidence>
<dbReference type="InterPro" id="IPR011009">
    <property type="entry name" value="Kinase-like_dom_sf"/>
</dbReference>